<evidence type="ECO:0000256" key="2">
    <source>
        <dbReference type="ARBA" id="ARBA00022777"/>
    </source>
</evidence>
<dbReference type="GO" id="GO:0034271">
    <property type="term" value="C:phosphatidylinositol 3-kinase complex, class III, type I"/>
    <property type="evidence" value="ECO:0007669"/>
    <property type="project" value="TreeGrafter"/>
</dbReference>
<protein>
    <recommendedName>
        <fullName evidence="4">PI3K/PI4K catalytic domain-containing protein</fullName>
    </recommendedName>
</protein>
<dbReference type="GO" id="GO:0005768">
    <property type="term" value="C:endosome"/>
    <property type="evidence" value="ECO:0007669"/>
    <property type="project" value="TreeGrafter"/>
</dbReference>
<evidence type="ECO:0000256" key="1">
    <source>
        <dbReference type="ARBA" id="ARBA00022679"/>
    </source>
</evidence>
<evidence type="ECO:0000259" key="4">
    <source>
        <dbReference type="PROSITE" id="PS50290"/>
    </source>
</evidence>
<name>A0A3P7JJ59_STRVU</name>
<dbReference type="SMART" id="SM00146">
    <property type="entry name" value="PI3Kc"/>
    <property type="match status" value="1"/>
</dbReference>
<dbReference type="OrthoDB" id="67688at2759"/>
<feature type="domain" description="PI3K/PI4K catalytic" evidence="4">
    <location>
        <begin position="1"/>
        <end position="126"/>
    </location>
</feature>
<dbReference type="GO" id="GO:0048015">
    <property type="term" value="P:phosphatidylinositol-mediated signaling"/>
    <property type="evidence" value="ECO:0007669"/>
    <property type="project" value="TreeGrafter"/>
</dbReference>
<keyword evidence="2" id="KW-0418">Kinase</keyword>
<dbReference type="Proteomes" id="UP000270094">
    <property type="component" value="Unassembled WGS sequence"/>
</dbReference>
<keyword evidence="3" id="KW-0472">Membrane</keyword>
<evidence type="ECO:0000256" key="3">
    <source>
        <dbReference type="SAM" id="Phobius"/>
    </source>
</evidence>
<dbReference type="GO" id="GO:0000407">
    <property type="term" value="C:phagophore assembly site"/>
    <property type="evidence" value="ECO:0007669"/>
    <property type="project" value="TreeGrafter"/>
</dbReference>
<dbReference type="SUPFAM" id="SSF56112">
    <property type="entry name" value="Protein kinase-like (PK-like)"/>
    <property type="match status" value="1"/>
</dbReference>
<dbReference type="GO" id="GO:0000045">
    <property type="term" value="P:autophagosome assembly"/>
    <property type="evidence" value="ECO:0007669"/>
    <property type="project" value="TreeGrafter"/>
</dbReference>
<dbReference type="InterPro" id="IPR000403">
    <property type="entry name" value="PI3/4_kinase_cat_dom"/>
</dbReference>
<dbReference type="PANTHER" id="PTHR10048">
    <property type="entry name" value="PHOSPHATIDYLINOSITOL KINASE"/>
    <property type="match status" value="1"/>
</dbReference>
<dbReference type="PANTHER" id="PTHR10048:SF7">
    <property type="entry name" value="PHOSPHATIDYLINOSITOL 3-KINASE CATALYTIC SUBUNIT TYPE 3"/>
    <property type="match status" value="1"/>
</dbReference>
<dbReference type="GO" id="GO:0034272">
    <property type="term" value="C:phosphatidylinositol 3-kinase complex, class III, type II"/>
    <property type="evidence" value="ECO:0007669"/>
    <property type="project" value="TreeGrafter"/>
</dbReference>
<dbReference type="PROSITE" id="PS00916">
    <property type="entry name" value="PI3_4_KINASE_2"/>
    <property type="match status" value="1"/>
</dbReference>
<evidence type="ECO:0000313" key="6">
    <source>
        <dbReference type="Proteomes" id="UP000270094"/>
    </source>
</evidence>
<dbReference type="GO" id="GO:0006897">
    <property type="term" value="P:endocytosis"/>
    <property type="evidence" value="ECO:0007669"/>
    <property type="project" value="TreeGrafter"/>
</dbReference>
<keyword evidence="6" id="KW-1185">Reference proteome</keyword>
<keyword evidence="1" id="KW-0808">Transferase</keyword>
<evidence type="ECO:0000313" key="5">
    <source>
        <dbReference type="EMBL" id="VDM85720.1"/>
    </source>
</evidence>
<organism evidence="5 6">
    <name type="scientific">Strongylus vulgaris</name>
    <name type="common">Blood worm</name>
    <dbReference type="NCBI Taxonomy" id="40348"/>
    <lineage>
        <taxon>Eukaryota</taxon>
        <taxon>Metazoa</taxon>
        <taxon>Ecdysozoa</taxon>
        <taxon>Nematoda</taxon>
        <taxon>Chromadorea</taxon>
        <taxon>Rhabditida</taxon>
        <taxon>Rhabditina</taxon>
        <taxon>Rhabditomorpha</taxon>
        <taxon>Strongyloidea</taxon>
        <taxon>Strongylidae</taxon>
        <taxon>Strongylus</taxon>
    </lineage>
</organism>
<dbReference type="InterPro" id="IPR015433">
    <property type="entry name" value="PI3/4_kinase"/>
</dbReference>
<dbReference type="PROSITE" id="PS50290">
    <property type="entry name" value="PI3_4_KINASE_3"/>
    <property type="match status" value="1"/>
</dbReference>
<sequence>MKEARPDANGPLGIEADVVDNYVRSLAGYCVMCYVLGVGDRHLDNLLLCENGRLFHVDFGFILGRDPKPLPPPMKLTSEMLQAMGGIKSKVTAKLRIGLSFFPVTISAISVCIVILLIVFFEDMQM</sequence>
<dbReference type="Pfam" id="PF00454">
    <property type="entry name" value="PI3_PI4_kinase"/>
    <property type="match status" value="1"/>
</dbReference>
<dbReference type="InterPro" id="IPR011009">
    <property type="entry name" value="Kinase-like_dom_sf"/>
</dbReference>
<proteinExistence type="predicted"/>
<accession>A0A3P7JJ59</accession>
<dbReference type="InterPro" id="IPR018936">
    <property type="entry name" value="PI3/4_kinase_CS"/>
</dbReference>
<dbReference type="InterPro" id="IPR036940">
    <property type="entry name" value="PI3/4_kinase_cat_sf"/>
</dbReference>
<dbReference type="Gene3D" id="1.10.1070.11">
    <property type="entry name" value="Phosphatidylinositol 3-/4-kinase, catalytic domain"/>
    <property type="match status" value="1"/>
</dbReference>
<dbReference type="GO" id="GO:0005777">
    <property type="term" value="C:peroxisome"/>
    <property type="evidence" value="ECO:0007669"/>
    <property type="project" value="TreeGrafter"/>
</dbReference>
<dbReference type="EMBL" id="UYYB01144288">
    <property type="protein sequence ID" value="VDM85720.1"/>
    <property type="molecule type" value="Genomic_DNA"/>
</dbReference>
<feature type="transmembrane region" description="Helical" evidence="3">
    <location>
        <begin position="97"/>
        <end position="121"/>
    </location>
</feature>
<keyword evidence="3" id="KW-0812">Transmembrane</keyword>
<dbReference type="AlphaFoldDB" id="A0A3P7JJ59"/>
<dbReference type="GO" id="GO:0016303">
    <property type="term" value="F:1-phosphatidylinositol-3-kinase activity"/>
    <property type="evidence" value="ECO:0007669"/>
    <property type="project" value="TreeGrafter"/>
</dbReference>
<reference evidence="5 6" key="1">
    <citation type="submission" date="2018-11" db="EMBL/GenBank/DDBJ databases">
        <authorList>
            <consortium name="Pathogen Informatics"/>
        </authorList>
    </citation>
    <scope>NUCLEOTIDE SEQUENCE [LARGE SCALE GENOMIC DNA]</scope>
</reference>
<keyword evidence="3" id="KW-1133">Transmembrane helix</keyword>
<gene>
    <name evidence="5" type="ORF">SVUK_LOCUS20718</name>
</gene>